<reference evidence="8" key="1">
    <citation type="submission" date="2016-10" db="EMBL/GenBank/DDBJ databases">
        <title>Sequence of Gallionella enrichment culture.</title>
        <authorList>
            <person name="Poehlein A."/>
            <person name="Muehling M."/>
            <person name="Daniel R."/>
        </authorList>
    </citation>
    <scope>NUCLEOTIDE SEQUENCE</scope>
</reference>
<dbReference type="InterPro" id="IPR003439">
    <property type="entry name" value="ABC_transporter-like_ATP-bd"/>
</dbReference>
<dbReference type="PROSITE" id="PS00211">
    <property type="entry name" value="ABC_TRANSPORTER_1"/>
    <property type="match status" value="1"/>
</dbReference>
<name>A0A1J5SSP5_9ZZZZ</name>
<dbReference type="InterPro" id="IPR027417">
    <property type="entry name" value="P-loop_NTPase"/>
</dbReference>
<evidence type="ECO:0000256" key="4">
    <source>
        <dbReference type="ARBA" id="ARBA00022840"/>
    </source>
</evidence>
<keyword evidence="2" id="KW-0547">Nucleotide-binding</keyword>
<dbReference type="PANTHER" id="PTHR43499">
    <property type="entry name" value="ABC TRANSPORTER I FAMILY MEMBER 1"/>
    <property type="match status" value="1"/>
</dbReference>
<accession>A0A1J5SSP5</accession>
<evidence type="ECO:0000259" key="7">
    <source>
        <dbReference type="PROSITE" id="PS50893"/>
    </source>
</evidence>
<sequence>MLLAAQGLACLRGDRLLFKSVSFELMAGGLLYVLGENGSGKSSLLRLLCGLLMPEVGEVHWCGKSIKQDPETYLSNLLYLGHLNGLKDDLTALENLQMSARLADSLVDEQKMLSALTSIGIARCANLPVRVLSQGQKRRVALARLWLTESKLWILDEPFAALDAASIEVLASRLNQHMSDGGMTIITTHQDVEISAQSTQTVRLSA</sequence>
<evidence type="ECO:0000256" key="1">
    <source>
        <dbReference type="ARBA" id="ARBA00022448"/>
    </source>
</evidence>
<dbReference type="NCBIfam" id="TIGR01189">
    <property type="entry name" value="ccmA"/>
    <property type="match status" value="1"/>
</dbReference>
<evidence type="ECO:0000256" key="5">
    <source>
        <dbReference type="ARBA" id="ARBA00022967"/>
    </source>
</evidence>
<evidence type="ECO:0000313" key="8">
    <source>
        <dbReference type="EMBL" id="OIR04644.1"/>
    </source>
</evidence>
<keyword evidence="1" id="KW-0813">Transport</keyword>
<dbReference type="InterPro" id="IPR017871">
    <property type="entry name" value="ABC_transporter-like_CS"/>
</dbReference>
<dbReference type="EC" id="3.6.3.41" evidence="8"/>
<protein>
    <submittedName>
        <fullName evidence="8">Cytochrome c biogenesis ATP-binding export protein CcmA</fullName>
        <ecNumber evidence="8">3.6.3.41</ecNumber>
    </submittedName>
</protein>
<keyword evidence="4 8" id="KW-0067">ATP-binding</keyword>
<dbReference type="GO" id="GO:0022857">
    <property type="term" value="F:transmembrane transporter activity"/>
    <property type="evidence" value="ECO:0007669"/>
    <property type="project" value="InterPro"/>
</dbReference>
<evidence type="ECO:0000256" key="3">
    <source>
        <dbReference type="ARBA" id="ARBA00022748"/>
    </source>
</evidence>
<dbReference type="GO" id="GO:0005524">
    <property type="term" value="F:ATP binding"/>
    <property type="evidence" value="ECO:0007669"/>
    <property type="project" value="UniProtKB-KW"/>
</dbReference>
<dbReference type="SMART" id="SM00382">
    <property type="entry name" value="AAA"/>
    <property type="match status" value="1"/>
</dbReference>
<evidence type="ECO:0000256" key="2">
    <source>
        <dbReference type="ARBA" id="ARBA00022741"/>
    </source>
</evidence>
<keyword evidence="3" id="KW-0201">Cytochrome c-type biogenesis</keyword>
<dbReference type="GO" id="GO:0017004">
    <property type="term" value="P:cytochrome complex assembly"/>
    <property type="evidence" value="ECO:0007669"/>
    <property type="project" value="UniProtKB-KW"/>
</dbReference>
<dbReference type="NCBIfam" id="NF010061">
    <property type="entry name" value="PRK13538.1"/>
    <property type="match status" value="1"/>
</dbReference>
<gene>
    <name evidence="8" type="primary">ccmA_5</name>
    <name evidence="8" type="ORF">GALL_133140</name>
</gene>
<keyword evidence="8" id="KW-0378">Hydrolase</keyword>
<dbReference type="GO" id="GO:0016887">
    <property type="term" value="F:ATP hydrolysis activity"/>
    <property type="evidence" value="ECO:0007669"/>
    <property type="project" value="InterPro"/>
</dbReference>
<dbReference type="AlphaFoldDB" id="A0A1J5SSP5"/>
<dbReference type="EMBL" id="MLJW01000056">
    <property type="protein sequence ID" value="OIR04644.1"/>
    <property type="molecule type" value="Genomic_DNA"/>
</dbReference>
<evidence type="ECO:0000256" key="6">
    <source>
        <dbReference type="ARBA" id="ARBA00023136"/>
    </source>
</evidence>
<dbReference type="Gene3D" id="3.40.50.300">
    <property type="entry name" value="P-loop containing nucleotide triphosphate hydrolases"/>
    <property type="match status" value="1"/>
</dbReference>
<dbReference type="PROSITE" id="PS50893">
    <property type="entry name" value="ABC_TRANSPORTER_2"/>
    <property type="match status" value="1"/>
</dbReference>
<feature type="domain" description="ABC transporter" evidence="7">
    <location>
        <begin position="3"/>
        <end position="204"/>
    </location>
</feature>
<dbReference type="PANTHER" id="PTHR43499:SF1">
    <property type="entry name" value="ABC TRANSPORTER I FAMILY MEMBER 1"/>
    <property type="match status" value="1"/>
</dbReference>
<keyword evidence="6" id="KW-0472">Membrane</keyword>
<dbReference type="InterPro" id="IPR003593">
    <property type="entry name" value="AAA+_ATPase"/>
</dbReference>
<proteinExistence type="predicted"/>
<keyword evidence="5" id="KW-1278">Translocase</keyword>
<dbReference type="SUPFAM" id="SSF52540">
    <property type="entry name" value="P-loop containing nucleoside triphosphate hydrolases"/>
    <property type="match status" value="1"/>
</dbReference>
<dbReference type="InterPro" id="IPR005895">
    <property type="entry name" value="ABC_transptr_haem_export_CcmA"/>
</dbReference>
<comment type="caution">
    <text evidence="8">The sequence shown here is derived from an EMBL/GenBank/DDBJ whole genome shotgun (WGS) entry which is preliminary data.</text>
</comment>
<organism evidence="8">
    <name type="scientific">mine drainage metagenome</name>
    <dbReference type="NCBI Taxonomy" id="410659"/>
    <lineage>
        <taxon>unclassified sequences</taxon>
        <taxon>metagenomes</taxon>
        <taxon>ecological metagenomes</taxon>
    </lineage>
</organism>
<dbReference type="Pfam" id="PF00005">
    <property type="entry name" value="ABC_tran"/>
    <property type="match status" value="1"/>
</dbReference>